<evidence type="ECO:0000313" key="2">
    <source>
        <dbReference type="EMBL" id="CAE7158328.1"/>
    </source>
</evidence>
<dbReference type="AlphaFoldDB" id="A0A8H3HPX9"/>
<protein>
    <submittedName>
        <fullName evidence="2">Uncharacterized protein</fullName>
    </submittedName>
</protein>
<proteinExistence type="predicted"/>
<evidence type="ECO:0000313" key="3">
    <source>
        <dbReference type="Proteomes" id="UP000663827"/>
    </source>
</evidence>
<gene>
    <name evidence="2" type="ORF">RDB_LOCUS96293</name>
</gene>
<accession>A0A8H3HPX9</accession>
<feature type="region of interest" description="Disordered" evidence="1">
    <location>
        <begin position="234"/>
        <end position="264"/>
    </location>
</feature>
<organism evidence="2 3">
    <name type="scientific">Rhizoctonia solani</name>
    <dbReference type="NCBI Taxonomy" id="456999"/>
    <lineage>
        <taxon>Eukaryota</taxon>
        <taxon>Fungi</taxon>
        <taxon>Dikarya</taxon>
        <taxon>Basidiomycota</taxon>
        <taxon>Agaricomycotina</taxon>
        <taxon>Agaricomycetes</taxon>
        <taxon>Cantharellales</taxon>
        <taxon>Ceratobasidiaceae</taxon>
        <taxon>Rhizoctonia</taxon>
    </lineage>
</organism>
<feature type="compositionally biased region" description="Polar residues" evidence="1">
    <location>
        <begin position="240"/>
        <end position="255"/>
    </location>
</feature>
<dbReference type="EMBL" id="CAJNJQ010002010">
    <property type="protein sequence ID" value="CAE7158328.1"/>
    <property type="molecule type" value="Genomic_DNA"/>
</dbReference>
<evidence type="ECO:0000256" key="1">
    <source>
        <dbReference type="SAM" id="MobiDB-lite"/>
    </source>
</evidence>
<reference evidence="2" key="1">
    <citation type="submission" date="2021-01" db="EMBL/GenBank/DDBJ databases">
        <authorList>
            <person name="Kaushik A."/>
        </authorList>
    </citation>
    <scope>NUCLEOTIDE SEQUENCE</scope>
    <source>
        <strain evidence="2">AG5</strain>
    </source>
</reference>
<name>A0A8H3HPX9_9AGAM</name>
<comment type="caution">
    <text evidence="2">The sequence shown here is derived from an EMBL/GenBank/DDBJ whole genome shotgun (WGS) entry which is preliminary data.</text>
</comment>
<sequence length="264" mass="28642">MAVVNDCSVPVTKNSDAPAANDANTSAANTSSTRIVNDYILVGIGVDTRGDPDIEAEKFIFSFNFASGKITGLSPLSGEVSNVSITVSGTVPQKNIALALVTYKGQDLRSSLHLATSLAFSIISQRRAQTSLGEAVLEDRRISTYAVHLKVKLHTTCGWPYYNYTPLEGEIFIWNRKTALLLFTIKPTNEEHLKFFTCNNRACPEFKCVSGAVDGMLSVWSAEDVERTSIAYDSPLVSDPQDSAIVSSPGTMSPEQETKGSRFM</sequence>
<dbReference type="Proteomes" id="UP000663827">
    <property type="component" value="Unassembled WGS sequence"/>
</dbReference>